<dbReference type="EMBL" id="LAZR01063440">
    <property type="protein sequence ID" value="KKK59517.1"/>
    <property type="molecule type" value="Genomic_DNA"/>
</dbReference>
<accession>A0A0F8WRG5</accession>
<sequence>TRTVSTTPIPIVSIRPATTLNSITNRVKVRIESISLLSDKDVFWKVVYLPTSITSASWQNPTSHSAIQTDIAGTAIVGGITIHSDYVAGAKGQASGGGRVPFTSKLPFALDKAGTGQTRSLTILCARVGAQDALVSASFNWTEVR</sequence>
<name>A0A0F8WRG5_9ZZZZ</name>
<dbReference type="AlphaFoldDB" id="A0A0F8WRG5"/>
<organism evidence="1">
    <name type="scientific">marine sediment metagenome</name>
    <dbReference type="NCBI Taxonomy" id="412755"/>
    <lineage>
        <taxon>unclassified sequences</taxon>
        <taxon>metagenomes</taxon>
        <taxon>ecological metagenomes</taxon>
    </lineage>
</organism>
<evidence type="ECO:0000313" key="1">
    <source>
        <dbReference type="EMBL" id="KKK59517.1"/>
    </source>
</evidence>
<gene>
    <name evidence="1" type="ORF">LCGC14_3033620</name>
</gene>
<comment type="caution">
    <text evidence="1">The sequence shown here is derived from an EMBL/GenBank/DDBJ whole genome shotgun (WGS) entry which is preliminary data.</text>
</comment>
<protein>
    <submittedName>
        <fullName evidence="1">Uncharacterized protein</fullName>
    </submittedName>
</protein>
<reference evidence="1" key="1">
    <citation type="journal article" date="2015" name="Nature">
        <title>Complex archaea that bridge the gap between prokaryotes and eukaryotes.</title>
        <authorList>
            <person name="Spang A."/>
            <person name="Saw J.H."/>
            <person name="Jorgensen S.L."/>
            <person name="Zaremba-Niedzwiedzka K."/>
            <person name="Martijn J."/>
            <person name="Lind A.E."/>
            <person name="van Eijk R."/>
            <person name="Schleper C."/>
            <person name="Guy L."/>
            <person name="Ettema T.J."/>
        </authorList>
    </citation>
    <scope>NUCLEOTIDE SEQUENCE</scope>
</reference>
<feature type="non-terminal residue" evidence="1">
    <location>
        <position position="1"/>
    </location>
</feature>
<proteinExistence type="predicted"/>